<evidence type="ECO:0000256" key="11">
    <source>
        <dbReference type="ARBA" id="ARBA00022842"/>
    </source>
</evidence>
<dbReference type="GO" id="GO:0006432">
    <property type="term" value="P:phenylalanyl-tRNA aminoacylation"/>
    <property type="evidence" value="ECO:0007669"/>
    <property type="project" value="InterPro"/>
</dbReference>
<evidence type="ECO:0000256" key="2">
    <source>
        <dbReference type="ARBA" id="ARBA00004496"/>
    </source>
</evidence>
<dbReference type="GO" id="GO:0005524">
    <property type="term" value="F:ATP binding"/>
    <property type="evidence" value="ECO:0007669"/>
    <property type="project" value="UniProtKB-KW"/>
</dbReference>
<dbReference type="NCBIfam" id="TIGR00471">
    <property type="entry name" value="pheT_arch"/>
    <property type="match status" value="1"/>
</dbReference>
<dbReference type="InterPro" id="IPR009061">
    <property type="entry name" value="DNA-bd_dom_put_sf"/>
</dbReference>
<dbReference type="FunFam" id="3.30.930.10:FF:000059">
    <property type="entry name" value="phenylalanine--tRNA ligase beta subunit"/>
    <property type="match status" value="1"/>
</dbReference>
<dbReference type="FunFam" id="3.30.56.10:FF:000004">
    <property type="entry name" value="Phenylalanyl-tRNA synthetase, beta subunit"/>
    <property type="match status" value="1"/>
</dbReference>
<evidence type="ECO:0000259" key="16">
    <source>
        <dbReference type="PROSITE" id="PS51483"/>
    </source>
</evidence>
<feature type="domain" description="B5" evidence="16">
    <location>
        <begin position="319"/>
        <end position="397"/>
    </location>
</feature>
<evidence type="ECO:0000256" key="6">
    <source>
        <dbReference type="ARBA" id="ARBA00022490"/>
    </source>
</evidence>
<evidence type="ECO:0000313" key="18">
    <source>
        <dbReference type="Proteomes" id="UP000032142"/>
    </source>
</evidence>
<dbReference type="SMART" id="SM00874">
    <property type="entry name" value="B5"/>
    <property type="match status" value="1"/>
</dbReference>
<dbReference type="GO" id="GO:0009328">
    <property type="term" value="C:phenylalanine-tRNA ligase complex"/>
    <property type="evidence" value="ECO:0007669"/>
    <property type="project" value="TreeGrafter"/>
</dbReference>
<dbReference type="InterPro" id="IPR045864">
    <property type="entry name" value="aa-tRNA-synth_II/BPL/LPL"/>
</dbReference>
<dbReference type="Proteomes" id="UP000032142">
    <property type="component" value="Unassembled WGS sequence"/>
</dbReference>
<comment type="subunit">
    <text evidence="4">Tetramer of two alpha and two beta subunits.</text>
</comment>
<dbReference type="AlphaFoldDB" id="A0A0B0PHW3"/>
<dbReference type="FunFam" id="3.30.56.10:FF:000005">
    <property type="entry name" value="Phenylalanine--tRNA ligase beta subunit"/>
    <property type="match status" value="1"/>
</dbReference>
<evidence type="ECO:0000256" key="14">
    <source>
        <dbReference type="ARBA" id="ARBA00033189"/>
    </source>
</evidence>
<dbReference type="PANTHER" id="PTHR10947:SF0">
    <property type="entry name" value="PHENYLALANINE--TRNA LIGASE BETA SUBUNIT"/>
    <property type="match status" value="1"/>
</dbReference>
<dbReference type="InterPro" id="IPR004531">
    <property type="entry name" value="Phe-tRNA-synth_IIc_bsu_arc_euk"/>
</dbReference>
<evidence type="ECO:0000313" key="17">
    <source>
        <dbReference type="EMBL" id="KHG22951.1"/>
    </source>
</evidence>
<evidence type="ECO:0000256" key="3">
    <source>
        <dbReference type="ARBA" id="ARBA00007438"/>
    </source>
</evidence>
<keyword evidence="11" id="KW-0460">Magnesium</keyword>
<keyword evidence="9" id="KW-0547">Nucleotide-binding</keyword>
<dbReference type="SUPFAM" id="SSF46955">
    <property type="entry name" value="Putative DNA-binding domain"/>
    <property type="match status" value="2"/>
</dbReference>
<sequence length="606" mass="68087">MSIIEYLSETNTAAAMPTVSVGRDRLFTALGRSYTQEEFEDLCFSFGIELDDVTTEKAIISKEKHLEEEKPTADDEIIYKIEVPANRYDLLCLEGLAQALLVFNGKEKIPKYTVANISKASMLKMHVKKETSLIRPFIACAVLRGITFDEASYNSFIDLQDKLHQNICRKRTLVAIGTHDLDTLQGPFTYEALPPPEINFVPLKQAKNFRADELMEFYKSDLKLKKFLHIIENSSVYPVIYDRNRTILSLPPIINSAHSAITLKTKNVFIECTATDLTKAKIVLNTMVTTFSTYCKRKFEVEPVEVISFDGKSSVYPDLSEYNMEVPLSYITGSIGVPLEVDEVTSLLKRMQLHAEKAESGEVKISVSVPPTRSDILHPCDVMEDVAIAYGYNNIPKRTLSSLKPLPLNQLSDLIRYEIAMNGFTEVLTWILCSKKENFEMLNRKDDKSTAVIIGNPRSSDFEVVRTSLMPGMLKTVGHNKDHPKPIKIYEVGDVVLLDEKKDVGASNRRLLGALYCGANSGFELIHSLVDRIMEVMGTPFVPVGDKSGYFIELSNEPEFLSGRQAKIIYKGGRIGIFGIVHPEVLNNFDIPDPCSFLELDIESFL</sequence>
<dbReference type="SMART" id="SM00873">
    <property type="entry name" value="B3_4"/>
    <property type="match status" value="1"/>
</dbReference>
<keyword evidence="10" id="KW-0067">ATP-binding</keyword>
<evidence type="ECO:0000256" key="15">
    <source>
        <dbReference type="ARBA" id="ARBA00049255"/>
    </source>
</evidence>
<dbReference type="SUPFAM" id="SSF56037">
    <property type="entry name" value="PheT/TilS domain"/>
    <property type="match status" value="1"/>
</dbReference>
<dbReference type="InterPro" id="IPR005146">
    <property type="entry name" value="B3/B4_tRNA-bd"/>
</dbReference>
<dbReference type="InterPro" id="IPR005147">
    <property type="entry name" value="tRNA_synthase_B5-dom"/>
</dbReference>
<organism evidence="17 18">
    <name type="scientific">Gossypium arboreum</name>
    <name type="common">Tree cotton</name>
    <name type="synonym">Gossypium nanking</name>
    <dbReference type="NCBI Taxonomy" id="29729"/>
    <lineage>
        <taxon>Eukaryota</taxon>
        <taxon>Viridiplantae</taxon>
        <taxon>Streptophyta</taxon>
        <taxon>Embryophyta</taxon>
        <taxon>Tracheophyta</taxon>
        <taxon>Spermatophyta</taxon>
        <taxon>Magnoliopsida</taxon>
        <taxon>eudicotyledons</taxon>
        <taxon>Gunneridae</taxon>
        <taxon>Pentapetalae</taxon>
        <taxon>rosids</taxon>
        <taxon>malvids</taxon>
        <taxon>Malvales</taxon>
        <taxon>Malvaceae</taxon>
        <taxon>Malvoideae</taxon>
        <taxon>Gossypium</taxon>
    </lineage>
</organism>
<evidence type="ECO:0000256" key="12">
    <source>
        <dbReference type="ARBA" id="ARBA00022917"/>
    </source>
</evidence>
<dbReference type="InterPro" id="IPR045060">
    <property type="entry name" value="Phe-tRNA-ligase_IIc_bsu"/>
</dbReference>
<dbReference type="Pfam" id="PF03483">
    <property type="entry name" value="B3_4"/>
    <property type="match status" value="1"/>
</dbReference>
<dbReference type="InterPro" id="IPR041616">
    <property type="entry name" value="PheRS_beta_core"/>
</dbReference>
<dbReference type="Gene3D" id="3.30.56.10">
    <property type="match status" value="2"/>
</dbReference>
<dbReference type="GO" id="GO:0003723">
    <property type="term" value="F:RNA binding"/>
    <property type="evidence" value="ECO:0007669"/>
    <property type="project" value="InterPro"/>
</dbReference>
<comment type="cofactor">
    <cofactor evidence="1">
        <name>Mg(2+)</name>
        <dbReference type="ChEBI" id="CHEBI:18420"/>
    </cofactor>
</comment>
<protein>
    <recommendedName>
        <fullName evidence="5">phenylalanine--tRNA ligase</fullName>
        <ecNumber evidence="5">6.1.1.20</ecNumber>
    </recommendedName>
    <alternativeName>
        <fullName evidence="14">Phenylalanyl-tRNA synthetase beta subunit</fullName>
    </alternativeName>
</protein>
<dbReference type="InterPro" id="IPR040659">
    <property type="entry name" value="PhetRS_B1"/>
</dbReference>
<dbReference type="PANTHER" id="PTHR10947">
    <property type="entry name" value="PHENYLALANYL-TRNA SYNTHETASE BETA CHAIN AND LEUCINE-RICH REPEAT-CONTAINING PROTEIN 47"/>
    <property type="match status" value="1"/>
</dbReference>
<evidence type="ECO:0000256" key="4">
    <source>
        <dbReference type="ARBA" id="ARBA00011209"/>
    </source>
</evidence>
<dbReference type="Gene3D" id="3.30.930.10">
    <property type="entry name" value="Bira Bifunctional Protein, Domain 2"/>
    <property type="match status" value="1"/>
</dbReference>
<evidence type="ECO:0000256" key="9">
    <source>
        <dbReference type="ARBA" id="ARBA00022741"/>
    </source>
</evidence>
<dbReference type="Pfam" id="PF03484">
    <property type="entry name" value="B5"/>
    <property type="match status" value="1"/>
</dbReference>
<gene>
    <name evidence="17" type="ORF">F383_10266</name>
</gene>
<dbReference type="GO" id="GO:0004826">
    <property type="term" value="F:phenylalanine-tRNA ligase activity"/>
    <property type="evidence" value="ECO:0007669"/>
    <property type="project" value="UniProtKB-EC"/>
</dbReference>
<reference evidence="18" key="1">
    <citation type="submission" date="2014-09" db="EMBL/GenBank/DDBJ databases">
        <authorList>
            <person name="Mudge J."/>
            <person name="Ramaraj T."/>
            <person name="Lindquist I.E."/>
            <person name="Bharti A.K."/>
            <person name="Sundararajan A."/>
            <person name="Cameron C.T."/>
            <person name="Woodward J.E."/>
            <person name="May G.D."/>
            <person name="Brubaker C."/>
            <person name="Broadhvest J."/>
            <person name="Wilkins T.A."/>
        </authorList>
    </citation>
    <scope>NUCLEOTIDE SEQUENCE</scope>
    <source>
        <strain evidence="18">cv. AKA8401</strain>
    </source>
</reference>
<comment type="similarity">
    <text evidence="3">Belongs to the phenylalanyl-tRNA synthetase beta subunit family. Type 2 subfamily.</text>
</comment>
<dbReference type="Pfam" id="PF17759">
    <property type="entry name" value="tRNA_synthFbeta"/>
    <property type="match status" value="1"/>
</dbReference>
<keyword evidence="8" id="KW-0479">Metal-binding</keyword>
<keyword evidence="6" id="KW-0963">Cytoplasm</keyword>
<keyword evidence="7" id="KW-0436">Ligase</keyword>
<dbReference type="Gene3D" id="3.50.40.10">
    <property type="entry name" value="Phenylalanyl-trna Synthetase, Chain B, domain 3"/>
    <property type="match status" value="1"/>
</dbReference>
<evidence type="ECO:0000256" key="5">
    <source>
        <dbReference type="ARBA" id="ARBA00012814"/>
    </source>
</evidence>
<dbReference type="PROSITE" id="PS51483">
    <property type="entry name" value="B5"/>
    <property type="match status" value="1"/>
</dbReference>
<dbReference type="SUPFAM" id="SSF55681">
    <property type="entry name" value="Class II aaRS and biotin synthetases"/>
    <property type="match status" value="1"/>
</dbReference>
<proteinExistence type="inferred from homology"/>
<evidence type="ECO:0000256" key="7">
    <source>
        <dbReference type="ARBA" id="ARBA00022598"/>
    </source>
</evidence>
<comment type="catalytic activity">
    <reaction evidence="15">
        <text>tRNA(Phe) + L-phenylalanine + ATP = L-phenylalanyl-tRNA(Phe) + AMP + diphosphate + H(+)</text>
        <dbReference type="Rhea" id="RHEA:19413"/>
        <dbReference type="Rhea" id="RHEA-COMP:9668"/>
        <dbReference type="Rhea" id="RHEA-COMP:9699"/>
        <dbReference type="ChEBI" id="CHEBI:15378"/>
        <dbReference type="ChEBI" id="CHEBI:30616"/>
        <dbReference type="ChEBI" id="CHEBI:33019"/>
        <dbReference type="ChEBI" id="CHEBI:58095"/>
        <dbReference type="ChEBI" id="CHEBI:78442"/>
        <dbReference type="ChEBI" id="CHEBI:78531"/>
        <dbReference type="ChEBI" id="CHEBI:456215"/>
        <dbReference type="EC" id="6.1.1.20"/>
    </reaction>
</comment>
<evidence type="ECO:0000256" key="10">
    <source>
        <dbReference type="ARBA" id="ARBA00022840"/>
    </source>
</evidence>
<keyword evidence="12" id="KW-0648">Protein biosynthesis</keyword>
<dbReference type="InterPro" id="IPR020825">
    <property type="entry name" value="Phe-tRNA_synthase-like_B3/B4"/>
</dbReference>
<dbReference type="CDD" id="cd00769">
    <property type="entry name" value="PheRS_beta_core"/>
    <property type="match status" value="1"/>
</dbReference>
<keyword evidence="13" id="KW-0030">Aminoacyl-tRNA synthetase</keyword>
<evidence type="ECO:0000256" key="13">
    <source>
        <dbReference type="ARBA" id="ARBA00023146"/>
    </source>
</evidence>
<accession>A0A0B0PHW3</accession>
<evidence type="ECO:0000256" key="1">
    <source>
        <dbReference type="ARBA" id="ARBA00001946"/>
    </source>
</evidence>
<name>A0A0B0PHW3_GOSAR</name>
<dbReference type="EC" id="6.1.1.20" evidence="5"/>
<evidence type="ECO:0000256" key="8">
    <source>
        <dbReference type="ARBA" id="ARBA00022723"/>
    </source>
</evidence>
<dbReference type="EMBL" id="KN423373">
    <property type="protein sequence ID" value="KHG22951.1"/>
    <property type="molecule type" value="Genomic_DNA"/>
</dbReference>
<dbReference type="Pfam" id="PF18262">
    <property type="entry name" value="PhetRS_B1"/>
    <property type="match status" value="1"/>
</dbReference>
<keyword evidence="18" id="KW-1185">Reference proteome</keyword>
<comment type="subcellular location">
    <subcellularLocation>
        <location evidence="2">Cytoplasm</location>
    </subcellularLocation>
</comment>
<dbReference type="FunFam" id="3.50.40.10:FF:000002">
    <property type="entry name" value="phenylalanine--tRNA ligase beta subunit"/>
    <property type="match status" value="1"/>
</dbReference>
<dbReference type="GO" id="GO:0000287">
    <property type="term" value="F:magnesium ion binding"/>
    <property type="evidence" value="ECO:0007669"/>
    <property type="project" value="InterPro"/>
</dbReference>